<evidence type="ECO:0000313" key="2">
    <source>
        <dbReference type="EMBL" id="MCQ4814222.1"/>
    </source>
</evidence>
<sequence>MGTEARSYLYRGKVLSVEARESVNHTIYGTHFTDSKGYRRLLLLNDELITRRTREEAQADLNAFAERRGLKEVNAKGSKDSGKKKSPSSAN</sequence>
<feature type="compositionally biased region" description="Basic and acidic residues" evidence="1">
    <location>
        <begin position="68"/>
        <end position="83"/>
    </location>
</feature>
<organism evidence="2 3">
    <name type="scientific">Cloacibacillus evryensis</name>
    <dbReference type="NCBI Taxonomy" id="508460"/>
    <lineage>
        <taxon>Bacteria</taxon>
        <taxon>Thermotogati</taxon>
        <taxon>Synergistota</taxon>
        <taxon>Synergistia</taxon>
        <taxon>Synergistales</taxon>
        <taxon>Synergistaceae</taxon>
        <taxon>Cloacibacillus</taxon>
    </lineage>
</organism>
<evidence type="ECO:0000256" key="1">
    <source>
        <dbReference type="SAM" id="MobiDB-lite"/>
    </source>
</evidence>
<keyword evidence="3" id="KW-1185">Reference proteome</keyword>
<name>A0AAW5K7E0_9BACT</name>
<proteinExistence type="predicted"/>
<dbReference type="AlphaFoldDB" id="A0AAW5K7E0"/>
<feature type="region of interest" description="Disordered" evidence="1">
    <location>
        <begin position="68"/>
        <end position="91"/>
    </location>
</feature>
<accession>A0AAW5K7E0</accession>
<reference evidence="2 3" key="1">
    <citation type="submission" date="2022-06" db="EMBL/GenBank/DDBJ databases">
        <title>Isolation of gut microbiota from human fecal samples.</title>
        <authorList>
            <person name="Pamer E.G."/>
            <person name="Barat B."/>
            <person name="Waligurski E."/>
            <person name="Medina S."/>
            <person name="Paddock L."/>
            <person name="Mostad J."/>
        </authorList>
    </citation>
    <scope>NUCLEOTIDE SEQUENCE [LARGE SCALE GENOMIC DNA]</scope>
    <source>
        <strain evidence="2 3">DFI.9.90</strain>
    </source>
</reference>
<gene>
    <name evidence="2" type="ORF">NE630_07235</name>
</gene>
<comment type="caution">
    <text evidence="2">The sequence shown here is derived from an EMBL/GenBank/DDBJ whole genome shotgun (WGS) entry which is preliminary data.</text>
</comment>
<dbReference type="RefSeq" id="WP_008709921.1">
    <property type="nucleotide sequence ID" value="NZ_CABKQM010000005.1"/>
</dbReference>
<evidence type="ECO:0000313" key="3">
    <source>
        <dbReference type="Proteomes" id="UP001205919"/>
    </source>
</evidence>
<dbReference type="EMBL" id="JANFYT010000013">
    <property type="protein sequence ID" value="MCQ4814222.1"/>
    <property type="molecule type" value="Genomic_DNA"/>
</dbReference>
<protein>
    <submittedName>
        <fullName evidence="2">Uncharacterized protein</fullName>
    </submittedName>
</protein>
<dbReference type="Proteomes" id="UP001205919">
    <property type="component" value="Unassembled WGS sequence"/>
</dbReference>